<feature type="region of interest" description="Disordered" evidence="17">
    <location>
        <begin position="362"/>
        <end position="389"/>
    </location>
</feature>
<reference evidence="20" key="1">
    <citation type="submission" date="2025-08" db="UniProtKB">
        <authorList>
            <consortium name="RefSeq"/>
        </authorList>
    </citation>
    <scope>IDENTIFICATION</scope>
    <source>
        <tissue evidence="20">Sperm</tissue>
    </source>
</reference>
<evidence type="ECO:0000313" key="20">
    <source>
        <dbReference type="RefSeq" id="XP_032835417.1"/>
    </source>
</evidence>
<dbReference type="AlphaFoldDB" id="A0AAJ7XII3"/>
<evidence type="ECO:0000256" key="12">
    <source>
        <dbReference type="ARBA" id="ARBA00043983"/>
    </source>
</evidence>
<accession>A0AAJ7XII3</accession>
<feature type="compositionally biased region" description="Basic and acidic residues" evidence="17">
    <location>
        <begin position="362"/>
        <end position="376"/>
    </location>
</feature>
<evidence type="ECO:0000259" key="18">
    <source>
        <dbReference type="Pfam" id="PF18383"/>
    </source>
</evidence>
<keyword evidence="10" id="KW-0206">Cytoskeleton</keyword>
<dbReference type="KEGG" id="pmrn:116957405"/>
<dbReference type="GO" id="GO:0042073">
    <property type="term" value="P:intraciliary transport"/>
    <property type="evidence" value="ECO:0007669"/>
    <property type="project" value="InterPro"/>
</dbReference>
<evidence type="ECO:0000256" key="15">
    <source>
        <dbReference type="ARBA" id="ARBA00079903"/>
    </source>
</evidence>
<dbReference type="GO" id="GO:0036064">
    <property type="term" value="C:ciliary basal body"/>
    <property type="evidence" value="ECO:0007669"/>
    <property type="project" value="TreeGrafter"/>
</dbReference>
<evidence type="ECO:0000256" key="6">
    <source>
        <dbReference type="ARBA" id="ARBA00022871"/>
    </source>
</evidence>
<evidence type="ECO:0000256" key="14">
    <source>
        <dbReference type="ARBA" id="ARBA00073058"/>
    </source>
</evidence>
<dbReference type="GO" id="GO:0030154">
    <property type="term" value="P:cell differentiation"/>
    <property type="evidence" value="ECO:0007669"/>
    <property type="project" value="UniProtKB-KW"/>
</dbReference>
<dbReference type="PANTHER" id="PTHR15614">
    <property type="entry name" value="INTRAFLAGELLAR TRANSPORT PROTEIN 81 HOMOLOG"/>
    <property type="match status" value="1"/>
</dbReference>
<dbReference type="PANTHER" id="PTHR15614:SF2">
    <property type="entry name" value="INTRAFLAGELLAR TRANSPORT PROTEIN 81 HOMOLOG"/>
    <property type="match status" value="1"/>
</dbReference>
<dbReference type="GO" id="GO:0060271">
    <property type="term" value="P:cilium assembly"/>
    <property type="evidence" value="ECO:0007669"/>
    <property type="project" value="InterPro"/>
</dbReference>
<evidence type="ECO:0000313" key="19">
    <source>
        <dbReference type="Proteomes" id="UP001318040"/>
    </source>
</evidence>
<keyword evidence="2" id="KW-0963">Cytoplasm</keyword>
<dbReference type="RefSeq" id="XP_032835417.1">
    <property type="nucleotide sequence ID" value="XM_032979526.1"/>
</dbReference>
<keyword evidence="4" id="KW-0221">Differentiation</keyword>
<keyword evidence="8 16" id="KW-0175">Coiled coil</keyword>
<evidence type="ECO:0000256" key="16">
    <source>
        <dbReference type="SAM" id="Coils"/>
    </source>
</evidence>
<evidence type="ECO:0000256" key="3">
    <source>
        <dbReference type="ARBA" id="ARBA00022553"/>
    </source>
</evidence>
<keyword evidence="19" id="KW-1185">Reference proteome</keyword>
<dbReference type="InterPro" id="IPR043016">
    <property type="entry name" value="IFT81_N_sf"/>
</dbReference>
<protein>
    <recommendedName>
        <fullName evidence="14">Intraflagellar transport protein 81 homolog</fullName>
    </recommendedName>
    <alternativeName>
        <fullName evidence="15">Carnitine deficiency-associated protein expressed in ventricle 1</fullName>
    </alternativeName>
</protein>
<dbReference type="Pfam" id="PF18383">
    <property type="entry name" value="IFT81_CH"/>
    <property type="match status" value="1"/>
</dbReference>
<evidence type="ECO:0000256" key="17">
    <source>
        <dbReference type="SAM" id="MobiDB-lite"/>
    </source>
</evidence>
<dbReference type="Gene3D" id="1.10.418.70">
    <property type="entry name" value="Intraflagellar transport protein 81, N-terminal domain"/>
    <property type="match status" value="1"/>
</dbReference>
<comment type="similarity">
    <text evidence="12">Belongs to the IFT81 family.</text>
</comment>
<feature type="compositionally biased region" description="Gly residues" evidence="17">
    <location>
        <begin position="377"/>
        <end position="388"/>
    </location>
</feature>
<dbReference type="Proteomes" id="UP001318040">
    <property type="component" value="Chromosome 74"/>
</dbReference>
<dbReference type="InterPro" id="IPR029600">
    <property type="entry name" value="IFT81"/>
</dbReference>
<comment type="subcellular location">
    <subcellularLocation>
        <location evidence="1">Cytoplasm</location>
        <location evidence="1">Cytoskeleton</location>
        <location evidence="1">Cilium basal body</location>
    </subcellularLocation>
</comment>
<proteinExistence type="inferred from homology"/>
<feature type="compositionally biased region" description="Low complexity" evidence="17">
    <location>
        <begin position="672"/>
        <end position="686"/>
    </location>
</feature>
<comment type="function">
    <text evidence="13">Component of the intraflagellar transport (IFT) complex B: together with IFT74, forms a tubulin-binding module that specifically mediates transport of tubulin within the cilium. Binds tubulin via its CH (calponin-homology)-like region. Required for ciliogenesis. Required for proper regulation of SHH signaling. Plays an important role during spermatogenesis by modulating the assembly and elongation of the sperm flagella.</text>
</comment>
<feature type="coiled-coil region" evidence="16">
    <location>
        <begin position="165"/>
        <end position="199"/>
    </location>
</feature>
<sequence length="702" mass="79553">MERLIVERLNADPFRRNLNLISLDALPPLGLLQLLSDVLAHLDPRHTVDVREESPDQTALRLLGALKLLKYKPPEEEGDRSGFRQGLVAGDKAVVHSLLAWLLPRLDELKKRAYLGRFLQRVDVPAEHLQDPALADAHAQYEELLSEFTSLHKAVDQLRASGFSSNDIRKDIAAMEEERETLEKRVERLKRKGESVSGQAKLLEAVHGLRVEREREETLTLQKSEQRNQLFHVEQRLQRSKQQLQDLRQGSTELSPESVLRRVREELNFTGYIGGEKLPGELARARAQVQDLQRAGRKQGLAQGDLDALRGQIDEVGEEVSRLLEGRMRRGDPGDDKLVLFRQQAAIISRKRAARAEELQEARESLQEMEHSREARGGGGRRGGGDEAIGGDEFKRYVARLRSKNTVYKRQKQQLWDARAELGVLTRTRDLLAQKLSSATQRLLALEERRGVAGFSEAQDDLEKVSRSKQQHDEAKAQTLGDMSHMVRELNALITEKKAALSPVIKELRPLRQHCQELGEEYERRKSQYEICAAGLEGNRSQLEQEVRALREEIRLSECHYHFSKQQSQMVQVLLDRAGVEMRAYVSPDPHERKRALREQYNKLILEQENVGKKLRELQRSVRDSHVPSLQQVGAWRDAERLLLHKLQAVVAVVVAASPRQPRRGRSPPGPAAAAAGHRQAGRGAAVTTVQGEVQEERLVLS</sequence>
<keyword evidence="11" id="KW-0966">Cell projection</keyword>
<evidence type="ECO:0000256" key="4">
    <source>
        <dbReference type="ARBA" id="ARBA00022782"/>
    </source>
</evidence>
<evidence type="ECO:0000256" key="7">
    <source>
        <dbReference type="ARBA" id="ARBA00022990"/>
    </source>
</evidence>
<keyword evidence="5" id="KW-0970">Cilium biogenesis/degradation</keyword>
<keyword evidence="9" id="KW-0969">Cilium</keyword>
<evidence type="ECO:0000256" key="8">
    <source>
        <dbReference type="ARBA" id="ARBA00023054"/>
    </source>
</evidence>
<evidence type="ECO:0000256" key="5">
    <source>
        <dbReference type="ARBA" id="ARBA00022794"/>
    </source>
</evidence>
<feature type="region of interest" description="Disordered" evidence="17">
    <location>
        <begin position="659"/>
        <end position="688"/>
    </location>
</feature>
<dbReference type="GO" id="GO:0007283">
    <property type="term" value="P:spermatogenesis"/>
    <property type="evidence" value="ECO:0007669"/>
    <property type="project" value="UniProtKB-KW"/>
</dbReference>
<feature type="domain" description="IFT81 calponin homology" evidence="18">
    <location>
        <begin position="3"/>
        <end position="123"/>
    </location>
</feature>
<evidence type="ECO:0000256" key="2">
    <source>
        <dbReference type="ARBA" id="ARBA00022490"/>
    </source>
</evidence>
<keyword evidence="6" id="KW-0744">Spermatogenesis</keyword>
<evidence type="ECO:0000256" key="11">
    <source>
        <dbReference type="ARBA" id="ARBA00023273"/>
    </source>
</evidence>
<evidence type="ECO:0000256" key="13">
    <source>
        <dbReference type="ARBA" id="ARBA00055755"/>
    </source>
</evidence>
<dbReference type="GO" id="GO:0015631">
    <property type="term" value="F:tubulin binding"/>
    <property type="evidence" value="ECO:0007669"/>
    <property type="project" value="InterPro"/>
</dbReference>
<dbReference type="FunFam" id="1.10.418.70:FF:000001">
    <property type="entry name" value="Intraflagellar transport protein 81 homolog"/>
    <property type="match status" value="1"/>
</dbReference>
<evidence type="ECO:0000256" key="1">
    <source>
        <dbReference type="ARBA" id="ARBA00004120"/>
    </source>
</evidence>
<organism evidence="19 20">
    <name type="scientific">Petromyzon marinus</name>
    <name type="common">Sea lamprey</name>
    <dbReference type="NCBI Taxonomy" id="7757"/>
    <lineage>
        <taxon>Eukaryota</taxon>
        <taxon>Metazoa</taxon>
        <taxon>Chordata</taxon>
        <taxon>Craniata</taxon>
        <taxon>Vertebrata</taxon>
        <taxon>Cyclostomata</taxon>
        <taxon>Hyperoartia</taxon>
        <taxon>Petromyzontiformes</taxon>
        <taxon>Petromyzontidae</taxon>
        <taxon>Petromyzon</taxon>
    </lineage>
</organism>
<dbReference type="GO" id="GO:0030992">
    <property type="term" value="C:intraciliary transport particle B"/>
    <property type="evidence" value="ECO:0007669"/>
    <property type="project" value="InterPro"/>
</dbReference>
<name>A0AAJ7XII3_PETMA</name>
<keyword evidence="3" id="KW-0597">Phosphoprotein</keyword>
<dbReference type="InterPro" id="IPR041146">
    <property type="entry name" value="IFT81_CH"/>
</dbReference>
<gene>
    <name evidence="20" type="primary">IFT81</name>
</gene>
<evidence type="ECO:0000256" key="9">
    <source>
        <dbReference type="ARBA" id="ARBA00023069"/>
    </source>
</evidence>
<feature type="coiled-coil region" evidence="16">
    <location>
        <begin position="533"/>
        <end position="560"/>
    </location>
</feature>
<keyword evidence="7" id="KW-0007">Acetylation</keyword>
<evidence type="ECO:0000256" key="10">
    <source>
        <dbReference type="ARBA" id="ARBA00023212"/>
    </source>
</evidence>